<dbReference type="Proteomes" id="UP000430222">
    <property type="component" value="Unassembled WGS sequence"/>
</dbReference>
<dbReference type="GO" id="GO:0034599">
    <property type="term" value="P:cellular response to oxidative stress"/>
    <property type="evidence" value="ECO:0007669"/>
    <property type="project" value="InterPro"/>
</dbReference>
<dbReference type="SUPFAM" id="SSF55469">
    <property type="entry name" value="FMN-dependent nitroreductase-like"/>
    <property type="match status" value="1"/>
</dbReference>
<dbReference type="Gene3D" id="3.40.109.10">
    <property type="entry name" value="NADH Oxidase"/>
    <property type="match status" value="1"/>
</dbReference>
<dbReference type="InterPro" id="IPR000415">
    <property type="entry name" value="Nitroreductase-like"/>
</dbReference>
<protein>
    <submittedName>
        <fullName evidence="5">Nitroreductase family protein</fullName>
    </submittedName>
</protein>
<evidence type="ECO:0000313" key="5">
    <source>
        <dbReference type="EMBL" id="MSV24836.1"/>
    </source>
</evidence>
<dbReference type="FunFam" id="3.40.109.10:FF:000001">
    <property type="entry name" value="Nitroreductase family"/>
    <property type="match status" value="1"/>
</dbReference>
<keyword evidence="3" id="KW-0560">Oxidoreductase</keyword>
<dbReference type="RefSeq" id="WP_154620599.1">
    <property type="nucleotide sequence ID" value="NZ_VUNL01000006.1"/>
</dbReference>
<evidence type="ECO:0000256" key="3">
    <source>
        <dbReference type="ARBA" id="ARBA00023002"/>
    </source>
</evidence>
<dbReference type="Pfam" id="PF00881">
    <property type="entry name" value="Nitroreductase"/>
    <property type="match status" value="1"/>
</dbReference>
<dbReference type="EMBL" id="VUNL01000006">
    <property type="protein sequence ID" value="MSV24836.1"/>
    <property type="molecule type" value="Genomic_DNA"/>
</dbReference>
<evidence type="ECO:0000256" key="2">
    <source>
        <dbReference type="ARBA" id="ARBA00022490"/>
    </source>
</evidence>
<organism evidence="5 6">
    <name type="scientific">Selenomonas montiformis</name>
    <dbReference type="NCBI Taxonomy" id="2652285"/>
    <lineage>
        <taxon>Bacteria</taxon>
        <taxon>Bacillati</taxon>
        <taxon>Bacillota</taxon>
        <taxon>Negativicutes</taxon>
        <taxon>Selenomonadales</taxon>
        <taxon>Selenomonadaceae</taxon>
        <taxon>Selenomonas</taxon>
    </lineage>
</organism>
<comment type="subcellular location">
    <subcellularLocation>
        <location evidence="1">Cytoplasm</location>
    </subcellularLocation>
</comment>
<feature type="domain" description="Nitroreductase" evidence="4">
    <location>
        <begin position="7"/>
        <end position="168"/>
    </location>
</feature>
<sequence>MSILESIEKRRTYYALNKELPVSEEQVVDTIQKTTELVPDAFNMRSARVIVVLGKKQDDLWDAVYRAFDGKVAREKIDGFRAAAGTVLYFIDNNVVKALQEQFPLYAENFPIWAQQANGMLQFSVWTALRDLDIGANLQHYNPVIDAAVADLFDVPANWQLIAQMPFGGIAAQPNSKDTEDISKRVHVIR</sequence>
<keyword evidence="6" id="KW-1185">Reference proteome</keyword>
<evidence type="ECO:0000313" key="6">
    <source>
        <dbReference type="Proteomes" id="UP000430222"/>
    </source>
</evidence>
<proteinExistence type="predicted"/>
<evidence type="ECO:0000256" key="1">
    <source>
        <dbReference type="ARBA" id="ARBA00004496"/>
    </source>
</evidence>
<accession>A0A6I2UZX9</accession>
<evidence type="ECO:0000259" key="4">
    <source>
        <dbReference type="Pfam" id="PF00881"/>
    </source>
</evidence>
<name>A0A6I2UZX9_9FIRM</name>
<dbReference type="CDD" id="cd02140">
    <property type="entry name" value="Frm2-like"/>
    <property type="match status" value="1"/>
</dbReference>
<comment type="caution">
    <text evidence="5">The sequence shown here is derived from an EMBL/GenBank/DDBJ whole genome shotgun (WGS) entry which is preliminary data.</text>
</comment>
<dbReference type="GO" id="GO:0005737">
    <property type="term" value="C:cytoplasm"/>
    <property type="evidence" value="ECO:0007669"/>
    <property type="project" value="UniProtKB-SubCell"/>
</dbReference>
<reference evidence="5 6" key="1">
    <citation type="submission" date="2019-08" db="EMBL/GenBank/DDBJ databases">
        <title>In-depth cultivation of the pig gut microbiome towards novel bacterial diversity and tailored functional studies.</title>
        <authorList>
            <person name="Wylensek D."/>
            <person name="Hitch T.C.A."/>
            <person name="Clavel T."/>
        </authorList>
    </citation>
    <scope>NUCLEOTIDE SEQUENCE [LARGE SCALE GENOMIC DNA]</scope>
    <source>
        <strain evidence="6">WCA-380-WT-3B3</strain>
    </source>
</reference>
<keyword evidence="2" id="KW-0963">Cytoplasm</keyword>
<dbReference type="InterPro" id="IPR029479">
    <property type="entry name" value="Nitroreductase"/>
</dbReference>
<dbReference type="GO" id="GO:0016491">
    <property type="term" value="F:oxidoreductase activity"/>
    <property type="evidence" value="ECO:0007669"/>
    <property type="project" value="UniProtKB-KW"/>
</dbReference>
<gene>
    <name evidence="5" type="ORF">FYJ78_06490</name>
</gene>
<dbReference type="PANTHER" id="PTHR43035">
    <property type="entry name" value="FATTY ACID REPRESSION MUTANT PROTEIN 2-RELATED"/>
    <property type="match status" value="1"/>
</dbReference>
<dbReference type="InterPro" id="IPR033877">
    <property type="entry name" value="Frm2/Hbn1"/>
</dbReference>
<dbReference type="AlphaFoldDB" id="A0A6I2UZX9"/>
<dbReference type="PANTHER" id="PTHR43035:SF1">
    <property type="entry name" value="FATTY ACID REPRESSION MUTANT PROTEIN 2-RELATED"/>
    <property type="match status" value="1"/>
</dbReference>